<dbReference type="AlphaFoldDB" id="A0AAJ2S0Z7"/>
<proteinExistence type="predicted"/>
<keyword evidence="1" id="KW-0812">Transmembrane</keyword>
<feature type="transmembrane region" description="Helical" evidence="1">
    <location>
        <begin position="212"/>
        <end position="232"/>
    </location>
</feature>
<dbReference type="Proteomes" id="UP001276761">
    <property type="component" value="Unassembled WGS sequence"/>
</dbReference>
<dbReference type="Pfam" id="PF09925">
    <property type="entry name" value="DUF2157"/>
    <property type="match status" value="1"/>
</dbReference>
<evidence type="ECO:0000313" key="4">
    <source>
        <dbReference type="Proteomes" id="UP001276761"/>
    </source>
</evidence>
<accession>A0AAJ2S0Z7</accession>
<feature type="transmembrane region" description="Helical" evidence="1">
    <location>
        <begin position="238"/>
        <end position="257"/>
    </location>
</feature>
<reference evidence="3" key="1">
    <citation type="submission" date="2023-11" db="EMBL/GenBank/DDBJ databases">
        <title>MicrobeMod: A computational toolkit for identifying prokaryotic methylation and restriction-modification with nanopore sequencing.</title>
        <authorList>
            <person name="Crits-Christoph A."/>
            <person name="Kang S.C."/>
            <person name="Lee H."/>
            <person name="Ostrov N."/>
        </authorList>
    </citation>
    <scope>NUCLEOTIDE SEQUENCE</scope>
    <source>
        <strain evidence="3">ATCC BAA-953</strain>
    </source>
</reference>
<feature type="transmembrane region" description="Helical" evidence="1">
    <location>
        <begin position="264"/>
        <end position="283"/>
    </location>
</feature>
<feature type="transmembrane region" description="Helical" evidence="1">
    <location>
        <begin position="295"/>
        <end position="315"/>
    </location>
</feature>
<comment type="caution">
    <text evidence="3">The sequence shown here is derived from an EMBL/GenBank/DDBJ whole genome shotgun (WGS) entry which is preliminary data.</text>
</comment>
<keyword evidence="1" id="KW-1133">Transmembrane helix</keyword>
<gene>
    <name evidence="3" type="ORF">SIL78_14370</name>
</gene>
<dbReference type="InterPro" id="IPR018677">
    <property type="entry name" value="DUF2157"/>
</dbReference>
<evidence type="ECO:0000313" key="3">
    <source>
        <dbReference type="EMBL" id="MDX5978742.1"/>
    </source>
</evidence>
<organism evidence="3 4">
    <name type="scientific">Vreelandella alkaliphila</name>
    <dbReference type="NCBI Taxonomy" id="272774"/>
    <lineage>
        <taxon>Bacteria</taxon>
        <taxon>Pseudomonadati</taxon>
        <taxon>Pseudomonadota</taxon>
        <taxon>Gammaproteobacteria</taxon>
        <taxon>Oceanospirillales</taxon>
        <taxon>Halomonadaceae</taxon>
        <taxon>Vreelandella</taxon>
    </lineage>
</organism>
<evidence type="ECO:0000259" key="2">
    <source>
        <dbReference type="Pfam" id="PF09925"/>
    </source>
</evidence>
<evidence type="ECO:0000256" key="1">
    <source>
        <dbReference type="SAM" id="Phobius"/>
    </source>
</evidence>
<feature type="transmembrane region" description="Helical" evidence="1">
    <location>
        <begin position="98"/>
        <end position="121"/>
    </location>
</feature>
<sequence>MATTRRKLMSLIEQGVIPPEQVPLAVKVAGLHPSAHAWALLIDRLLLWLGGLALACAVLFFVAFNWSDMGRLPHFALVQAALVLSAGIAVWGSANVMLFRVALTAAFLLIGVLLALVGQVYQTGADPWQLFFLWSLLTLPLVWAARFDALWVAWIGLLNLSVWLYSSTWGGILGSVFFTDNAALWGLVLINLAAQVVWEWGAQRRGWPGRWAICLLALGSGVPLTLLMMAWVSGETHALTPIVAVYPVWLAVLYGVYRQWRLELFMLAGGCVSLIAVVTLLLARYVLWEGQWNEGGLLLLAGAVFAMGAAAVMWLKRLNAEEAS</sequence>
<protein>
    <submittedName>
        <fullName evidence="3">DUF2157 domain-containing protein</fullName>
    </submittedName>
</protein>
<keyword evidence="1" id="KW-0472">Membrane</keyword>
<feature type="transmembrane region" description="Helical" evidence="1">
    <location>
        <begin position="182"/>
        <end position="200"/>
    </location>
</feature>
<feature type="domain" description="DUF2157" evidence="2">
    <location>
        <begin position="11"/>
        <end position="151"/>
    </location>
</feature>
<dbReference type="EMBL" id="JAWXXT010000001">
    <property type="protein sequence ID" value="MDX5978742.1"/>
    <property type="molecule type" value="Genomic_DNA"/>
</dbReference>
<dbReference type="RefSeq" id="WP_198348560.1">
    <property type="nucleotide sequence ID" value="NZ_JABASV010000001.1"/>
</dbReference>
<feature type="transmembrane region" description="Helical" evidence="1">
    <location>
        <begin position="152"/>
        <end position="176"/>
    </location>
</feature>
<dbReference type="GeneID" id="303166704"/>
<name>A0AAJ2S0Z7_9GAMM</name>
<feature type="transmembrane region" description="Helical" evidence="1">
    <location>
        <begin position="45"/>
        <end position="66"/>
    </location>
</feature>
<feature type="transmembrane region" description="Helical" evidence="1">
    <location>
        <begin position="72"/>
        <end position="91"/>
    </location>
</feature>
<feature type="transmembrane region" description="Helical" evidence="1">
    <location>
        <begin position="127"/>
        <end position="145"/>
    </location>
</feature>